<evidence type="ECO:0000256" key="1">
    <source>
        <dbReference type="ARBA" id="ARBA00006484"/>
    </source>
</evidence>
<dbReference type="SUPFAM" id="SSF51735">
    <property type="entry name" value="NAD(P)-binding Rossmann-fold domains"/>
    <property type="match status" value="1"/>
</dbReference>
<dbReference type="InterPro" id="IPR036291">
    <property type="entry name" value="NAD(P)-bd_dom_sf"/>
</dbReference>
<dbReference type="SMR" id="A0A5M7B5U6"/>
<dbReference type="SMART" id="SM00822">
    <property type="entry name" value="PKS_KR"/>
    <property type="match status" value="1"/>
</dbReference>
<dbReference type="InterPro" id="IPR002347">
    <property type="entry name" value="SDR_fam"/>
</dbReference>
<sequence>MSVEKVAIVTGGVSGIGAAVAERLVADGTTVVAADLSAEATEPAPGPGLHPVHVDVTDEAQVDALVAAVVRTYGRLDCLVHSAGIGRVAPFLETSAELFDLVVRTNLRGTFLAGRACARAMAAAGGGVIVNIGSVSGLRGNAGRTAYGAAKGGIVTMTSVMAVELAEYGIRVNVVAPGPIETPLAATQHDSDVRRAWEDAVPMKRYGRPEEVANAVAYLCSDEAGYVTGSVFVVDGGFTSAGILP</sequence>
<dbReference type="RefSeq" id="WP_150070964.1">
    <property type="nucleotide sequence ID" value="NZ_VWPH01000027.1"/>
</dbReference>
<dbReference type="InterPro" id="IPR020904">
    <property type="entry name" value="Sc_DH/Rdtase_CS"/>
</dbReference>
<dbReference type="Proteomes" id="UP000323946">
    <property type="component" value="Unassembled WGS sequence"/>
</dbReference>
<organism evidence="4 5">
    <name type="scientific">Saccharopolyspora hirsuta</name>
    <dbReference type="NCBI Taxonomy" id="1837"/>
    <lineage>
        <taxon>Bacteria</taxon>
        <taxon>Bacillati</taxon>
        <taxon>Actinomycetota</taxon>
        <taxon>Actinomycetes</taxon>
        <taxon>Pseudonocardiales</taxon>
        <taxon>Pseudonocardiaceae</taxon>
        <taxon>Saccharopolyspora</taxon>
    </lineage>
</organism>
<protein>
    <submittedName>
        <fullName evidence="4">SDR family oxidoreductase</fullName>
    </submittedName>
</protein>
<dbReference type="PANTHER" id="PTHR42760">
    <property type="entry name" value="SHORT-CHAIN DEHYDROGENASES/REDUCTASES FAMILY MEMBER"/>
    <property type="match status" value="1"/>
</dbReference>
<evidence type="ECO:0000256" key="2">
    <source>
        <dbReference type="ARBA" id="ARBA00023002"/>
    </source>
</evidence>
<dbReference type="OrthoDB" id="7064009at2"/>
<name>A0A5M7B5U6_SACHI</name>
<dbReference type="GO" id="GO:0016616">
    <property type="term" value="F:oxidoreductase activity, acting on the CH-OH group of donors, NAD or NADP as acceptor"/>
    <property type="evidence" value="ECO:0007669"/>
    <property type="project" value="UniProtKB-ARBA"/>
</dbReference>
<accession>A0A5M7B5U6</accession>
<dbReference type="NCBIfam" id="NF005559">
    <property type="entry name" value="PRK07231.1"/>
    <property type="match status" value="1"/>
</dbReference>
<evidence type="ECO:0000313" key="5">
    <source>
        <dbReference type="Proteomes" id="UP000323946"/>
    </source>
</evidence>
<feature type="domain" description="Ketoreductase" evidence="3">
    <location>
        <begin position="5"/>
        <end position="183"/>
    </location>
</feature>
<comment type="caution">
    <text evidence="4">The sequence shown here is derived from an EMBL/GenBank/DDBJ whole genome shotgun (WGS) entry which is preliminary data.</text>
</comment>
<dbReference type="AlphaFoldDB" id="A0A5M7B5U6"/>
<keyword evidence="2" id="KW-0560">Oxidoreductase</keyword>
<dbReference type="InterPro" id="IPR057326">
    <property type="entry name" value="KR_dom"/>
</dbReference>
<dbReference type="CDD" id="cd05233">
    <property type="entry name" value="SDR_c"/>
    <property type="match status" value="1"/>
</dbReference>
<evidence type="ECO:0000259" key="3">
    <source>
        <dbReference type="SMART" id="SM00822"/>
    </source>
</evidence>
<dbReference type="Gene3D" id="3.40.50.720">
    <property type="entry name" value="NAD(P)-binding Rossmann-like Domain"/>
    <property type="match status" value="1"/>
</dbReference>
<keyword evidence="5" id="KW-1185">Reference proteome</keyword>
<dbReference type="PRINTS" id="PR00081">
    <property type="entry name" value="GDHRDH"/>
</dbReference>
<dbReference type="GO" id="GO:0030497">
    <property type="term" value="P:fatty acid elongation"/>
    <property type="evidence" value="ECO:0007669"/>
    <property type="project" value="TreeGrafter"/>
</dbReference>
<dbReference type="EMBL" id="VWPH01000027">
    <property type="protein sequence ID" value="KAA5824903.1"/>
    <property type="molecule type" value="Genomic_DNA"/>
</dbReference>
<dbReference type="PANTHER" id="PTHR42760:SF123">
    <property type="entry name" value="OXIDOREDUCTASE"/>
    <property type="match status" value="1"/>
</dbReference>
<dbReference type="Pfam" id="PF13561">
    <property type="entry name" value="adh_short_C2"/>
    <property type="match status" value="1"/>
</dbReference>
<proteinExistence type="inferred from homology"/>
<dbReference type="FunFam" id="3.40.50.720:FF:000084">
    <property type="entry name" value="Short-chain dehydrogenase reductase"/>
    <property type="match status" value="1"/>
</dbReference>
<gene>
    <name evidence="4" type="ORF">F1721_34015</name>
</gene>
<dbReference type="PRINTS" id="PR00080">
    <property type="entry name" value="SDRFAMILY"/>
</dbReference>
<comment type="similarity">
    <text evidence="1">Belongs to the short-chain dehydrogenases/reductases (SDR) family.</text>
</comment>
<dbReference type="PROSITE" id="PS00061">
    <property type="entry name" value="ADH_SHORT"/>
    <property type="match status" value="1"/>
</dbReference>
<evidence type="ECO:0000313" key="4">
    <source>
        <dbReference type="EMBL" id="KAA5824903.1"/>
    </source>
</evidence>
<reference evidence="4 5" key="1">
    <citation type="submission" date="2019-09" db="EMBL/GenBank/DDBJ databases">
        <title>Draft genome sequence of the thermophilic Saccharopolyspora hirsuta VKM Ac-666T.</title>
        <authorList>
            <person name="Lobastova T.G."/>
            <person name="Fokina V."/>
            <person name="Bragin E.Y."/>
            <person name="Shtratnikova V.Y."/>
            <person name="Starodumova I.P."/>
            <person name="Tarlachkov S.V."/>
            <person name="Donova M.V."/>
        </authorList>
    </citation>
    <scope>NUCLEOTIDE SEQUENCE [LARGE SCALE GENOMIC DNA]</scope>
    <source>
        <strain evidence="4 5">VKM Ac-666</strain>
    </source>
</reference>